<feature type="chain" id="PRO_5044550244" evidence="1">
    <location>
        <begin position="21"/>
        <end position="160"/>
    </location>
</feature>
<organism evidence="3 4">
    <name type="scientific">Tilletia caries</name>
    <name type="common">wheat bunt fungus</name>
    <dbReference type="NCBI Taxonomy" id="13290"/>
    <lineage>
        <taxon>Eukaryota</taxon>
        <taxon>Fungi</taxon>
        <taxon>Dikarya</taxon>
        <taxon>Basidiomycota</taxon>
        <taxon>Ustilaginomycotina</taxon>
        <taxon>Exobasidiomycetes</taxon>
        <taxon>Tilletiales</taxon>
        <taxon>Tilletiaceae</taxon>
        <taxon>Tilletia</taxon>
    </lineage>
</organism>
<feature type="signal peptide" evidence="1">
    <location>
        <begin position="1"/>
        <end position="20"/>
    </location>
</feature>
<protein>
    <submittedName>
        <fullName evidence="3">Uncharacterized protein</fullName>
    </submittedName>
</protein>
<dbReference type="EMBL" id="LWDD02000088">
    <property type="protein sequence ID" value="KAE8264131.1"/>
    <property type="molecule type" value="Genomic_DNA"/>
</dbReference>
<reference evidence="3" key="2">
    <citation type="journal article" date="2019" name="IMA Fungus">
        <title>Genome sequencing and comparison of five Tilletia species to identify candidate genes for the detection of regulated species infecting wheat.</title>
        <authorList>
            <person name="Nguyen H.D.T."/>
            <person name="Sultana T."/>
            <person name="Kesanakurti P."/>
            <person name="Hambleton S."/>
        </authorList>
    </citation>
    <scope>NUCLEOTIDE SEQUENCE</scope>
    <source>
        <strain evidence="3">DAOMC 238032</strain>
    </source>
</reference>
<evidence type="ECO:0000313" key="4">
    <source>
        <dbReference type="Proteomes" id="UP000077671"/>
    </source>
</evidence>
<accession>A0A177V5M3</accession>
<keyword evidence="1" id="KW-0732">Signal</keyword>
<dbReference type="Proteomes" id="UP000836402">
    <property type="component" value="Unassembled WGS sequence"/>
</dbReference>
<evidence type="ECO:0000313" key="3">
    <source>
        <dbReference type="EMBL" id="KAE8264131.1"/>
    </source>
</evidence>
<proteinExistence type="predicted"/>
<reference evidence="3" key="1">
    <citation type="submission" date="2016-04" db="EMBL/GenBank/DDBJ databases">
        <authorList>
            <person name="Nguyen H.D."/>
            <person name="Kesanakurti P."/>
            <person name="Cullis J."/>
            <person name="Levesque C.A."/>
            <person name="Hambleton S."/>
        </authorList>
    </citation>
    <scope>NUCLEOTIDE SEQUENCE</scope>
    <source>
        <strain evidence="3">DAOMC 238032</strain>
    </source>
</reference>
<name>A0A177V5M3_9BASI</name>
<sequence length="160" mass="17645">MVNTKAFLLCLTLVSLPTNADLGIYERRDVLHERQHGFSVIYEGVKATVAMAALYGLLYTVDVKYEKMAHSQHSRSTFDSDRLLTPHGTDALDLFRGSHDHVIVVLRAFDEPTRIHADSPVAERALSAQTAKELVAMFKGMQLAAAITAVPLAIWKGSHS</sequence>
<keyword evidence="5" id="KW-1185">Reference proteome</keyword>
<dbReference type="Proteomes" id="UP000077671">
    <property type="component" value="Unassembled WGS sequence"/>
</dbReference>
<evidence type="ECO:0000313" key="2">
    <source>
        <dbReference type="EMBL" id="CAD6932530.1"/>
    </source>
</evidence>
<gene>
    <name evidence="3" type="ORF">A4X03_0g1167</name>
    <name evidence="2" type="ORF">JKIAZH3_G2052</name>
</gene>
<dbReference type="AlphaFoldDB" id="A0A177V5M3"/>
<dbReference type="EMBL" id="CAJHJG010003502">
    <property type="protein sequence ID" value="CAD6932530.1"/>
    <property type="molecule type" value="Genomic_DNA"/>
</dbReference>
<comment type="caution">
    <text evidence="3">The sequence shown here is derived from an EMBL/GenBank/DDBJ whole genome shotgun (WGS) entry which is preliminary data.</text>
</comment>
<evidence type="ECO:0000313" key="5">
    <source>
        <dbReference type="Proteomes" id="UP000836402"/>
    </source>
</evidence>
<reference evidence="2" key="3">
    <citation type="submission" date="2020-10" db="EMBL/GenBank/DDBJ databases">
        <authorList>
            <person name="Sedaghatjoo S."/>
        </authorList>
    </citation>
    <scope>NUCLEOTIDE SEQUENCE</scope>
    <source>
        <strain evidence="2">AZH3</strain>
    </source>
</reference>
<evidence type="ECO:0000256" key="1">
    <source>
        <dbReference type="SAM" id="SignalP"/>
    </source>
</evidence>